<dbReference type="GO" id="GO:0005635">
    <property type="term" value="C:nuclear envelope"/>
    <property type="evidence" value="ECO:0007669"/>
    <property type="project" value="TreeGrafter"/>
</dbReference>
<gene>
    <name evidence="6" type="ORF">PMACD_LOCUS5617</name>
</gene>
<evidence type="ECO:0000256" key="3">
    <source>
        <dbReference type="ARBA" id="ARBA00022989"/>
    </source>
</evidence>
<protein>
    <recommendedName>
        <fullName evidence="5">SUN domain-containing protein</fullName>
    </recommendedName>
</protein>
<organism evidence="6 7">
    <name type="scientific">Pieris macdunnoughi</name>
    <dbReference type="NCBI Taxonomy" id="345717"/>
    <lineage>
        <taxon>Eukaryota</taxon>
        <taxon>Metazoa</taxon>
        <taxon>Ecdysozoa</taxon>
        <taxon>Arthropoda</taxon>
        <taxon>Hexapoda</taxon>
        <taxon>Insecta</taxon>
        <taxon>Pterygota</taxon>
        <taxon>Neoptera</taxon>
        <taxon>Endopterygota</taxon>
        <taxon>Lepidoptera</taxon>
        <taxon>Glossata</taxon>
        <taxon>Ditrysia</taxon>
        <taxon>Papilionoidea</taxon>
        <taxon>Pieridae</taxon>
        <taxon>Pierinae</taxon>
        <taxon>Pieris</taxon>
    </lineage>
</organism>
<dbReference type="InterPro" id="IPR045119">
    <property type="entry name" value="SUN1-5"/>
</dbReference>
<dbReference type="SUPFAM" id="SSF49785">
    <property type="entry name" value="Galactose-binding domain-like"/>
    <property type="match status" value="1"/>
</dbReference>
<dbReference type="Pfam" id="PF07738">
    <property type="entry name" value="Sad1_UNC"/>
    <property type="match status" value="1"/>
</dbReference>
<comment type="subcellular location">
    <subcellularLocation>
        <location evidence="1">Membrane</location>
    </subcellularLocation>
</comment>
<accession>A0A821QZV8</accession>
<dbReference type="Gene3D" id="2.60.120.260">
    <property type="entry name" value="Galactose-binding domain-like"/>
    <property type="match status" value="1"/>
</dbReference>
<dbReference type="EMBL" id="CAJOBZ010000011">
    <property type="protein sequence ID" value="CAF4834725.1"/>
    <property type="molecule type" value="Genomic_DNA"/>
</dbReference>
<dbReference type="PANTHER" id="PTHR12911:SF8">
    <property type="entry name" value="KLAROID PROTEIN-RELATED"/>
    <property type="match status" value="1"/>
</dbReference>
<dbReference type="PANTHER" id="PTHR12911">
    <property type="entry name" value="SAD1/UNC-84-LIKE PROTEIN-RELATED"/>
    <property type="match status" value="1"/>
</dbReference>
<keyword evidence="4" id="KW-0472">Membrane</keyword>
<dbReference type="AlphaFoldDB" id="A0A821QZV8"/>
<name>A0A821QZV8_9NEOP</name>
<feature type="domain" description="SUN" evidence="5">
    <location>
        <begin position="3"/>
        <end position="154"/>
    </location>
</feature>
<sequence length="155" mass="17280">MVGAQAVKGSNTIEWGGRVALWGVIPLWRAAPPPNTILALRKPTPSDCWPFSGSTGEVIIEVPQYAQVHSISVEHIRPDTAQSAPKDFIVYGILENGTWTKATDGTYRYNKPAKQYYSLDNSAPLKRIVFRVLSNHGNQQYTCVYRVHLYSDSNT</sequence>
<dbReference type="GO" id="GO:0016020">
    <property type="term" value="C:membrane"/>
    <property type="evidence" value="ECO:0007669"/>
    <property type="project" value="UniProtKB-SubCell"/>
</dbReference>
<evidence type="ECO:0000256" key="1">
    <source>
        <dbReference type="ARBA" id="ARBA00004370"/>
    </source>
</evidence>
<dbReference type="PROSITE" id="PS51469">
    <property type="entry name" value="SUN"/>
    <property type="match status" value="1"/>
</dbReference>
<evidence type="ECO:0000313" key="7">
    <source>
        <dbReference type="Proteomes" id="UP000663880"/>
    </source>
</evidence>
<evidence type="ECO:0000313" key="6">
    <source>
        <dbReference type="EMBL" id="CAF4834725.1"/>
    </source>
</evidence>
<comment type="caution">
    <text evidence="6">The sequence shown here is derived from an EMBL/GenBank/DDBJ whole genome shotgun (WGS) entry which is preliminary data.</text>
</comment>
<dbReference type="InterPro" id="IPR012919">
    <property type="entry name" value="SUN_dom"/>
</dbReference>
<dbReference type="Proteomes" id="UP000663880">
    <property type="component" value="Unassembled WGS sequence"/>
</dbReference>
<keyword evidence="3" id="KW-1133">Transmembrane helix</keyword>
<dbReference type="OrthoDB" id="342281at2759"/>
<evidence type="ECO:0000256" key="2">
    <source>
        <dbReference type="ARBA" id="ARBA00022692"/>
    </source>
</evidence>
<keyword evidence="7" id="KW-1185">Reference proteome</keyword>
<evidence type="ECO:0000259" key="5">
    <source>
        <dbReference type="PROSITE" id="PS51469"/>
    </source>
</evidence>
<keyword evidence="2" id="KW-0812">Transmembrane</keyword>
<reference evidence="6" key="1">
    <citation type="submission" date="2021-02" db="EMBL/GenBank/DDBJ databases">
        <authorList>
            <person name="Steward A R."/>
        </authorList>
    </citation>
    <scope>NUCLEOTIDE SEQUENCE</scope>
</reference>
<dbReference type="GO" id="GO:0043495">
    <property type="term" value="F:protein-membrane adaptor activity"/>
    <property type="evidence" value="ECO:0007669"/>
    <property type="project" value="TreeGrafter"/>
</dbReference>
<proteinExistence type="predicted"/>
<dbReference type="InterPro" id="IPR008979">
    <property type="entry name" value="Galactose-bd-like_sf"/>
</dbReference>
<evidence type="ECO:0000256" key="4">
    <source>
        <dbReference type="ARBA" id="ARBA00023136"/>
    </source>
</evidence>